<dbReference type="CDD" id="cd02440">
    <property type="entry name" value="AdoMet_MTases"/>
    <property type="match status" value="1"/>
</dbReference>
<dbReference type="PANTHER" id="PTHR43591">
    <property type="entry name" value="METHYLTRANSFERASE"/>
    <property type="match status" value="1"/>
</dbReference>
<dbReference type="EMBL" id="JANX01000405">
    <property type="protein sequence ID" value="KGM31944.1"/>
    <property type="molecule type" value="Genomic_DNA"/>
</dbReference>
<comment type="caution">
    <text evidence="2">The sequence shown here is derived from an EMBL/GenBank/DDBJ whole genome shotgun (WGS) entry which is preliminary data.</text>
</comment>
<dbReference type="Pfam" id="PF08241">
    <property type="entry name" value="Methyltransf_11"/>
    <property type="match status" value="1"/>
</dbReference>
<dbReference type="AlphaFoldDB" id="A0A0A0D1M7"/>
<accession>A0A0A0D1M7</accession>
<evidence type="ECO:0000313" key="2">
    <source>
        <dbReference type="EMBL" id="KGM31944.1"/>
    </source>
</evidence>
<name>A0A0A0D1M7_9PROT</name>
<organism evidence="2 3">
    <name type="scientific">Inquilinus limosus MP06</name>
    <dbReference type="NCBI Taxonomy" id="1398085"/>
    <lineage>
        <taxon>Bacteria</taxon>
        <taxon>Pseudomonadati</taxon>
        <taxon>Pseudomonadota</taxon>
        <taxon>Alphaproteobacteria</taxon>
        <taxon>Rhodospirillales</taxon>
        <taxon>Rhodospirillaceae</taxon>
        <taxon>Inquilinus</taxon>
    </lineage>
</organism>
<dbReference type="Proteomes" id="UP000029995">
    <property type="component" value="Unassembled WGS sequence"/>
</dbReference>
<dbReference type="OrthoDB" id="9787738at2"/>
<keyword evidence="2" id="KW-0808">Transferase</keyword>
<evidence type="ECO:0000259" key="1">
    <source>
        <dbReference type="Pfam" id="PF08241"/>
    </source>
</evidence>
<evidence type="ECO:0000313" key="3">
    <source>
        <dbReference type="Proteomes" id="UP000029995"/>
    </source>
</evidence>
<dbReference type="GO" id="GO:0032259">
    <property type="term" value="P:methylation"/>
    <property type="evidence" value="ECO:0007669"/>
    <property type="project" value="UniProtKB-KW"/>
</dbReference>
<feature type="domain" description="Methyltransferase type 11" evidence="1">
    <location>
        <begin position="44"/>
        <end position="140"/>
    </location>
</feature>
<keyword evidence="2" id="KW-0489">Methyltransferase</keyword>
<gene>
    <name evidence="2" type="ORF">P409_24275</name>
</gene>
<proteinExistence type="predicted"/>
<dbReference type="GO" id="GO:0008757">
    <property type="term" value="F:S-adenosylmethionine-dependent methyltransferase activity"/>
    <property type="evidence" value="ECO:0007669"/>
    <property type="project" value="InterPro"/>
</dbReference>
<dbReference type="SUPFAM" id="SSF53335">
    <property type="entry name" value="S-adenosyl-L-methionine-dependent methyltransferases"/>
    <property type="match status" value="1"/>
</dbReference>
<dbReference type="Gene3D" id="3.40.50.150">
    <property type="entry name" value="Vaccinia Virus protein VP39"/>
    <property type="match status" value="1"/>
</dbReference>
<dbReference type="InterPro" id="IPR029063">
    <property type="entry name" value="SAM-dependent_MTases_sf"/>
</dbReference>
<sequence>METDRIFQGPIPALYDQYLGPMIFAPYASDMASRLTDLRRGRVLETAAGTGIVTRALLSALPDDVSIDATDINQAMLDRASSVISSPRVTWRPADAQSLPFPDGTFDAVVCQFGAMFFPDRVRAFAEAHRILNPGGRFLFNVWDRIEANEFADVVVAAVARLFPDDPPLFLARTPHGHHDVAALEAQLRAAGFGSVASETVTRQSRAPDAMAVAIGYCQGTPMRKEIEDRAADRLLEATEAAAAAIAARFGPGPVTGQMRAHVITAGR</sequence>
<dbReference type="RefSeq" id="WP_034844697.1">
    <property type="nucleotide sequence ID" value="NZ_JANX01000405.1"/>
</dbReference>
<protein>
    <submittedName>
        <fullName evidence="2">SAM-dependent methyltransferase</fullName>
    </submittedName>
</protein>
<reference evidence="2 3" key="1">
    <citation type="submission" date="2014-01" db="EMBL/GenBank/DDBJ databases">
        <title>Genome sequence determination for a cystic fibrosis isolate, Inquilinus limosus.</title>
        <authorList>
            <person name="Pino M."/>
            <person name="Di Conza J."/>
            <person name="Gutkind G."/>
        </authorList>
    </citation>
    <scope>NUCLEOTIDE SEQUENCE [LARGE SCALE GENOMIC DNA]</scope>
    <source>
        <strain evidence="2 3">MP06</strain>
    </source>
</reference>
<dbReference type="InterPro" id="IPR013216">
    <property type="entry name" value="Methyltransf_11"/>
</dbReference>